<evidence type="ECO:0000259" key="9">
    <source>
        <dbReference type="PROSITE" id="PS50089"/>
    </source>
</evidence>
<dbReference type="Proteomes" id="UP001610335">
    <property type="component" value="Unassembled WGS sequence"/>
</dbReference>
<keyword evidence="3 6" id="KW-0863">Zinc-finger</keyword>
<dbReference type="InterPro" id="IPR013083">
    <property type="entry name" value="Znf_RING/FYVE/PHD"/>
</dbReference>
<evidence type="ECO:0000256" key="1">
    <source>
        <dbReference type="ARBA" id="ARBA00004906"/>
    </source>
</evidence>
<evidence type="ECO:0000313" key="11">
    <source>
        <dbReference type="Proteomes" id="UP001610335"/>
    </source>
</evidence>
<keyword evidence="8" id="KW-0812">Transmembrane</keyword>
<keyword evidence="8" id="KW-0472">Membrane</keyword>
<evidence type="ECO:0000256" key="4">
    <source>
        <dbReference type="ARBA" id="ARBA00022786"/>
    </source>
</evidence>
<dbReference type="Pfam" id="PF12678">
    <property type="entry name" value="zf-rbx1"/>
    <property type="match status" value="1"/>
</dbReference>
<comment type="pathway">
    <text evidence="1">Protein modification; protein ubiquitination.</text>
</comment>
<evidence type="ECO:0000256" key="3">
    <source>
        <dbReference type="ARBA" id="ARBA00022771"/>
    </source>
</evidence>
<dbReference type="PANTHER" id="PTHR45676:SF41">
    <property type="entry name" value="RING-H2 FINGER PROTEIN ATL66"/>
    <property type="match status" value="1"/>
</dbReference>
<keyword evidence="8" id="KW-1133">Transmembrane helix</keyword>
<evidence type="ECO:0000256" key="6">
    <source>
        <dbReference type="PROSITE-ProRule" id="PRU00175"/>
    </source>
</evidence>
<organism evidence="10 11">
    <name type="scientific">Aspergillus cavernicola</name>
    <dbReference type="NCBI Taxonomy" id="176166"/>
    <lineage>
        <taxon>Eukaryota</taxon>
        <taxon>Fungi</taxon>
        <taxon>Dikarya</taxon>
        <taxon>Ascomycota</taxon>
        <taxon>Pezizomycotina</taxon>
        <taxon>Eurotiomycetes</taxon>
        <taxon>Eurotiomycetidae</taxon>
        <taxon>Eurotiales</taxon>
        <taxon>Aspergillaceae</taxon>
        <taxon>Aspergillus</taxon>
        <taxon>Aspergillus subgen. Nidulantes</taxon>
    </lineage>
</organism>
<evidence type="ECO:0000256" key="7">
    <source>
        <dbReference type="SAM" id="MobiDB-lite"/>
    </source>
</evidence>
<evidence type="ECO:0000256" key="2">
    <source>
        <dbReference type="ARBA" id="ARBA00022723"/>
    </source>
</evidence>
<dbReference type="SMART" id="SM00184">
    <property type="entry name" value="RING"/>
    <property type="match status" value="1"/>
</dbReference>
<evidence type="ECO:0000256" key="5">
    <source>
        <dbReference type="ARBA" id="ARBA00022833"/>
    </source>
</evidence>
<proteinExistence type="predicted"/>
<keyword evidence="11" id="KW-1185">Reference proteome</keyword>
<dbReference type="InterPro" id="IPR001841">
    <property type="entry name" value="Znf_RING"/>
</dbReference>
<dbReference type="CDD" id="cd16448">
    <property type="entry name" value="RING-H2"/>
    <property type="match status" value="1"/>
</dbReference>
<feature type="region of interest" description="Disordered" evidence="7">
    <location>
        <begin position="96"/>
        <end position="161"/>
    </location>
</feature>
<dbReference type="PANTHER" id="PTHR45676">
    <property type="entry name" value="RING-H2 FINGER PROTEIN ATL51-RELATED"/>
    <property type="match status" value="1"/>
</dbReference>
<evidence type="ECO:0000256" key="8">
    <source>
        <dbReference type="SAM" id="Phobius"/>
    </source>
</evidence>
<keyword evidence="4" id="KW-0833">Ubl conjugation pathway</keyword>
<keyword evidence="5" id="KW-0862">Zinc</keyword>
<sequence>MAGNPTSRNLIAVVIGAVILFGAISVIPIIIMRRHRSRAAERHANELHCLEGNGTMRQVTVQRWLDQQTTSEHLERYAGESCPICLTSLLAPPALSLPSSTTQNQNHQHQRPTLLPLPPAAAHISHPDQCTHPHPTRTDDGRIRLPRGPSPSHHEERTPESVSTVLILNRCNHAFHTDCLASWFEYRQYRCPICSDVLFSE</sequence>
<feature type="transmembrane region" description="Helical" evidence="8">
    <location>
        <begin position="12"/>
        <end position="32"/>
    </location>
</feature>
<evidence type="ECO:0000313" key="10">
    <source>
        <dbReference type="EMBL" id="KAL2828153.1"/>
    </source>
</evidence>
<name>A0ABR4IK75_9EURO</name>
<feature type="domain" description="RING-type" evidence="9">
    <location>
        <begin position="171"/>
        <end position="195"/>
    </location>
</feature>
<keyword evidence="2" id="KW-0479">Metal-binding</keyword>
<dbReference type="SUPFAM" id="SSF57850">
    <property type="entry name" value="RING/U-box"/>
    <property type="match status" value="1"/>
</dbReference>
<feature type="compositionally biased region" description="Basic and acidic residues" evidence="7">
    <location>
        <begin position="125"/>
        <end position="143"/>
    </location>
</feature>
<dbReference type="PROSITE" id="PS50089">
    <property type="entry name" value="ZF_RING_2"/>
    <property type="match status" value="1"/>
</dbReference>
<comment type="caution">
    <text evidence="10">The sequence shown here is derived from an EMBL/GenBank/DDBJ whole genome shotgun (WGS) entry which is preliminary data.</text>
</comment>
<reference evidence="10 11" key="1">
    <citation type="submission" date="2024-07" db="EMBL/GenBank/DDBJ databases">
        <title>Section-level genome sequencing and comparative genomics of Aspergillus sections Usti and Cavernicolus.</title>
        <authorList>
            <consortium name="Lawrence Berkeley National Laboratory"/>
            <person name="Nybo J.L."/>
            <person name="Vesth T.C."/>
            <person name="Theobald S."/>
            <person name="Frisvad J.C."/>
            <person name="Larsen T.O."/>
            <person name="Kjaerboelling I."/>
            <person name="Rothschild-Mancinelli K."/>
            <person name="Lyhne E.K."/>
            <person name="Kogle M.E."/>
            <person name="Barry K."/>
            <person name="Clum A."/>
            <person name="Na H."/>
            <person name="Ledsgaard L."/>
            <person name="Lin J."/>
            <person name="Lipzen A."/>
            <person name="Kuo A."/>
            <person name="Riley R."/>
            <person name="Mondo S."/>
            <person name="LaButti K."/>
            <person name="Haridas S."/>
            <person name="Pangalinan J."/>
            <person name="Salamov A.A."/>
            <person name="Simmons B.A."/>
            <person name="Magnuson J.K."/>
            <person name="Chen J."/>
            <person name="Drula E."/>
            <person name="Henrissat B."/>
            <person name="Wiebenga A."/>
            <person name="Lubbers R.J."/>
            <person name="Gomes A.C."/>
            <person name="Makela M.R."/>
            <person name="Stajich J."/>
            <person name="Grigoriev I.V."/>
            <person name="Mortensen U.H."/>
            <person name="De vries R.P."/>
            <person name="Baker S.E."/>
            <person name="Andersen M.R."/>
        </authorList>
    </citation>
    <scope>NUCLEOTIDE SEQUENCE [LARGE SCALE GENOMIC DNA]</scope>
    <source>
        <strain evidence="10 11">CBS 600.67</strain>
    </source>
</reference>
<accession>A0ABR4IK75</accession>
<protein>
    <recommendedName>
        <fullName evidence="9">RING-type domain-containing protein</fullName>
    </recommendedName>
</protein>
<dbReference type="Gene3D" id="3.30.40.10">
    <property type="entry name" value="Zinc/RING finger domain, C3HC4 (zinc finger)"/>
    <property type="match status" value="1"/>
</dbReference>
<dbReference type="EMBL" id="JBFXLS010000021">
    <property type="protein sequence ID" value="KAL2828153.1"/>
    <property type="molecule type" value="Genomic_DNA"/>
</dbReference>
<dbReference type="InterPro" id="IPR024766">
    <property type="entry name" value="Znf_RING_H2"/>
</dbReference>
<gene>
    <name evidence="10" type="ORF">BDW59DRAFT_50869</name>
</gene>